<sequence length="59" mass="6142">MAPQHGNVSHTNTTYVSTATISCQTGYILNGSNTSSCDSSGRWNSTGQTCVVIGELCSI</sequence>
<dbReference type="PROSITE" id="PS50923">
    <property type="entry name" value="SUSHI"/>
    <property type="match status" value="1"/>
</dbReference>
<feature type="domain" description="Sushi" evidence="3">
    <location>
        <begin position="1"/>
        <end position="52"/>
    </location>
</feature>
<reference evidence="4" key="2">
    <citation type="submission" date="2020-11" db="EMBL/GenBank/DDBJ databases">
        <authorList>
            <person name="McCartney M.A."/>
            <person name="Auch B."/>
            <person name="Kono T."/>
            <person name="Mallez S."/>
            <person name="Becker A."/>
            <person name="Gohl D.M."/>
            <person name="Silverstein K.A.T."/>
            <person name="Koren S."/>
            <person name="Bechman K.B."/>
            <person name="Herman A."/>
            <person name="Abrahante J.E."/>
            <person name="Garbe J."/>
        </authorList>
    </citation>
    <scope>NUCLEOTIDE SEQUENCE</scope>
    <source>
        <strain evidence="4">Duluth1</strain>
        <tissue evidence="4">Whole animal</tissue>
    </source>
</reference>
<evidence type="ECO:0000256" key="1">
    <source>
        <dbReference type="ARBA" id="ARBA00023157"/>
    </source>
</evidence>
<name>A0A9D4HA53_DREPO</name>
<feature type="disulfide bond" evidence="2">
    <location>
        <begin position="23"/>
        <end position="50"/>
    </location>
</feature>
<dbReference type="InterPro" id="IPR000436">
    <property type="entry name" value="Sushi_SCR_CCP_dom"/>
</dbReference>
<dbReference type="InterPro" id="IPR035976">
    <property type="entry name" value="Sushi/SCR/CCP_sf"/>
</dbReference>
<evidence type="ECO:0000313" key="5">
    <source>
        <dbReference type="Proteomes" id="UP000828390"/>
    </source>
</evidence>
<dbReference type="Gene3D" id="2.10.70.10">
    <property type="entry name" value="Complement Module, domain 1"/>
    <property type="match status" value="1"/>
</dbReference>
<dbReference type="AlphaFoldDB" id="A0A9D4HA53"/>
<evidence type="ECO:0000256" key="2">
    <source>
        <dbReference type="PROSITE-ProRule" id="PRU00302"/>
    </source>
</evidence>
<dbReference type="CDD" id="cd00033">
    <property type="entry name" value="CCP"/>
    <property type="match status" value="1"/>
</dbReference>
<dbReference type="SUPFAM" id="SSF57535">
    <property type="entry name" value="Complement control module/SCR domain"/>
    <property type="match status" value="1"/>
</dbReference>
<keyword evidence="5" id="KW-1185">Reference proteome</keyword>
<keyword evidence="2" id="KW-0768">Sushi</keyword>
<dbReference type="Pfam" id="PF00084">
    <property type="entry name" value="Sushi"/>
    <property type="match status" value="1"/>
</dbReference>
<gene>
    <name evidence="4" type="ORF">DPMN_103489</name>
</gene>
<evidence type="ECO:0000313" key="4">
    <source>
        <dbReference type="EMBL" id="KAH3830248.1"/>
    </source>
</evidence>
<comment type="caution">
    <text evidence="4">The sequence shown here is derived from an EMBL/GenBank/DDBJ whole genome shotgun (WGS) entry which is preliminary data.</text>
</comment>
<protein>
    <recommendedName>
        <fullName evidence="3">Sushi domain-containing protein</fullName>
    </recommendedName>
</protein>
<dbReference type="SMART" id="SM00032">
    <property type="entry name" value="CCP"/>
    <property type="match status" value="1"/>
</dbReference>
<organism evidence="4 5">
    <name type="scientific">Dreissena polymorpha</name>
    <name type="common">Zebra mussel</name>
    <name type="synonym">Mytilus polymorpha</name>
    <dbReference type="NCBI Taxonomy" id="45954"/>
    <lineage>
        <taxon>Eukaryota</taxon>
        <taxon>Metazoa</taxon>
        <taxon>Spiralia</taxon>
        <taxon>Lophotrochozoa</taxon>
        <taxon>Mollusca</taxon>
        <taxon>Bivalvia</taxon>
        <taxon>Autobranchia</taxon>
        <taxon>Heteroconchia</taxon>
        <taxon>Euheterodonta</taxon>
        <taxon>Imparidentia</taxon>
        <taxon>Neoheterodontei</taxon>
        <taxon>Myida</taxon>
        <taxon>Dreissenoidea</taxon>
        <taxon>Dreissenidae</taxon>
        <taxon>Dreissena</taxon>
    </lineage>
</organism>
<reference evidence="4" key="1">
    <citation type="journal article" date="2019" name="bioRxiv">
        <title>The Genome of the Zebra Mussel, Dreissena polymorpha: A Resource for Invasive Species Research.</title>
        <authorList>
            <person name="McCartney M.A."/>
            <person name="Auch B."/>
            <person name="Kono T."/>
            <person name="Mallez S."/>
            <person name="Zhang Y."/>
            <person name="Obille A."/>
            <person name="Becker A."/>
            <person name="Abrahante J.E."/>
            <person name="Garbe J."/>
            <person name="Badalamenti J.P."/>
            <person name="Herman A."/>
            <person name="Mangelson H."/>
            <person name="Liachko I."/>
            <person name="Sullivan S."/>
            <person name="Sone E.D."/>
            <person name="Koren S."/>
            <person name="Silverstein K.A.T."/>
            <person name="Beckman K.B."/>
            <person name="Gohl D.M."/>
        </authorList>
    </citation>
    <scope>NUCLEOTIDE SEQUENCE</scope>
    <source>
        <strain evidence="4">Duluth1</strain>
        <tissue evidence="4">Whole animal</tissue>
    </source>
</reference>
<keyword evidence="1 2" id="KW-1015">Disulfide bond</keyword>
<dbReference type="Proteomes" id="UP000828390">
    <property type="component" value="Unassembled WGS sequence"/>
</dbReference>
<dbReference type="EMBL" id="JAIWYP010000004">
    <property type="protein sequence ID" value="KAH3830248.1"/>
    <property type="molecule type" value="Genomic_DNA"/>
</dbReference>
<accession>A0A9D4HA53</accession>
<evidence type="ECO:0000259" key="3">
    <source>
        <dbReference type="PROSITE" id="PS50923"/>
    </source>
</evidence>
<comment type="caution">
    <text evidence="2">Lacks conserved residue(s) required for the propagation of feature annotation.</text>
</comment>
<proteinExistence type="predicted"/>